<dbReference type="GeneID" id="106814961"/>
<dbReference type="PANTHER" id="PTHR10857:SF106">
    <property type="entry name" value="C2 DOMAIN-CONTAINING PROTEIN"/>
    <property type="match status" value="1"/>
</dbReference>
<dbReference type="PROSITE" id="PS50004">
    <property type="entry name" value="C2"/>
    <property type="match status" value="2"/>
</dbReference>
<gene>
    <name evidence="3" type="primary">LOC106814961</name>
</gene>
<organism evidence="2 3">
    <name type="scientific">Priapulus caudatus</name>
    <name type="common">Priapulid worm</name>
    <dbReference type="NCBI Taxonomy" id="37621"/>
    <lineage>
        <taxon>Eukaryota</taxon>
        <taxon>Metazoa</taxon>
        <taxon>Ecdysozoa</taxon>
        <taxon>Scalidophora</taxon>
        <taxon>Priapulida</taxon>
        <taxon>Priapulimorpha</taxon>
        <taxon>Priapulimorphida</taxon>
        <taxon>Priapulidae</taxon>
        <taxon>Priapulus</taxon>
    </lineage>
</organism>
<feature type="domain" description="C2" evidence="1">
    <location>
        <begin position="1"/>
        <end position="127"/>
    </location>
</feature>
<dbReference type="Pfam" id="PF07002">
    <property type="entry name" value="Copine"/>
    <property type="match status" value="1"/>
</dbReference>
<name>A0ABM1ERM2_PRICU</name>
<dbReference type="RefSeq" id="XP_014674843.1">
    <property type="nucleotide sequence ID" value="XM_014819357.1"/>
</dbReference>
<dbReference type="InterPro" id="IPR045052">
    <property type="entry name" value="Copine"/>
</dbReference>
<dbReference type="InterPro" id="IPR035892">
    <property type="entry name" value="C2_domain_sf"/>
</dbReference>
<dbReference type="PANTHER" id="PTHR10857">
    <property type="entry name" value="COPINE"/>
    <property type="match status" value="1"/>
</dbReference>
<keyword evidence="2" id="KW-1185">Reference proteome</keyword>
<dbReference type="InterPro" id="IPR000008">
    <property type="entry name" value="C2_dom"/>
</dbReference>
<dbReference type="InterPro" id="IPR037768">
    <property type="entry name" value="C2B_Copine"/>
</dbReference>
<reference evidence="3" key="1">
    <citation type="submission" date="2025-08" db="UniProtKB">
        <authorList>
            <consortium name="RefSeq"/>
        </authorList>
    </citation>
    <scope>IDENTIFICATION</scope>
</reference>
<evidence type="ECO:0000313" key="3">
    <source>
        <dbReference type="RefSeq" id="XP_014674843.1"/>
    </source>
</evidence>
<dbReference type="InterPro" id="IPR010734">
    <property type="entry name" value="Copine_C"/>
</dbReference>
<dbReference type="Gene3D" id="2.60.40.150">
    <property type="entry name" value="C2 domain"/>
    <property type="match status" value="2"/>
</dbReference>
<accession>A0ABM1ERM2</accession>
<feature type="domain" description="C2" evidence="1">
    <location>
        <begin position="132"/>
        <end position="257"/>
    </location>
</feature>
<dbReference type="Pfam" id="PF00168">
    <property type="entry name" value="C2"/>
    <property type="match status" value="2"/>
</dbReference>
<evidence type="ECO:0000259" key="1">
    <source>
        <dbReference type="PROSITE" id="PS50004"/>
    </source>
</evidence>
<dbReference type="CDD" id="cd04048">
    <property type="entry name" value="C2A_Copine"/>
    <property type="match status" value="1"/>
</dbReference>
<protein>
    <submittedName>
        <fullName evidence="3">Copine-8-like</fullName>
    </submittedName>
</protein>
<dbReference type="CDD" id="cd04047">
    <property type="entry name" value="C2B_Copine"/>
    <property type="match status" value="1"/>
</dbReference>
<proteinExistence type="predicted"/>
<dbReference type="SUPFAM" id="SSF49562">
    <property type="entry name" value="C2 domain (Calcium/lipid-binding domain, CaLB)"/>
    <property type="match status" value="2"/>
</dbReference>
<sequence>MAGFMPAFNAGSAAIPATKVELSISCRNLVDMDVFSKSDPMVVLYIKEFGSQTFKEVGRTETINDNLNPDFAKKFIVDYFFEESQKLKFEVYDVDSASRNLREHDFLGSLECTLAQVVTEAVLRKPLQGPMKNSGAIIAVSSEEVSTCKEEVTLRFNAKKLDKKDFFGKSDPFLSFHKAMEDGSYILTYRTEVIKNTLNPTWRPFTVPVRLLCNGDYDRSIKIECWDWNSSGSHDYIGECLVTLRELSKGSSASNVFDCVNSAKQKKKKGYKNSGTIELMQCTIVQAYSFLDFVKGGMQLNCTIAIDFTASNGNPLTPTSLHYIAPYSPNQYTQALASVGEIIKDYDSDQLFPALGFGARLPPEGRVSHEFFLNGNPENPYCQGIDGVLAAYQQALHTVQLYGPTNFAPVINHVSR</sequence>
<evidence type="ECO:0000313" key="2">
    <source>
        <dbReference type="Proteomes" id="UP000695022"/>
    </source>
</evidence>
<dbReference type="Proteomes" id="UP000695022">
    <property type="component" value="Unplaced"/>
</dbReference>
<dbReference type="SMART" id="SM00239">
    <property type="entry name" value="C2"/>
    <property type="match status" value="2"/>
</dbReference>